<dbReference type="InterPro" id="IPR009080">
    <property type="entry name" value="tRNAsynth_Ia_anticodon-bd"/>
</dbReference>
<evidence type="ECO:0000256" key="7">
    <source>
        <dbReference type="ARBA" id="ARBA00022723"/>
    </source>
</evidence>
<proteinExistence type="inferred from homology"/>
<dbReference type="GO" id="GO:0005737">
    <property type="term" value="C:cytoplasm"/>
    <property type="evidence" value="ECO:0007669"/>
    <property type="project" value="UniProtKB-SubCell"/>
</dbReference>
<organism evidence="17 18">
    <name type="scientific">Phaeomoniella chlamydospora</name>
    <name type="common">Phaeoacremonium chlamydosporum</name>
    <dbReference type="NCBI Taxonomy" id="158046"/>
    <lineage>
        <taxon>Eukaryota</taxon>
        <taxon>Fungi</taxon>
        <taxon>Dikarya</taxon>
        <taxon>Ascomycota</taxon>
        <taxon>Pezizomycotina</taxon>
        <taxon>Eurotiomycetes</taxon>
        <taxon>Chaetothyriomycetidae</taxon>
        <taxon>Phaeomoniellales</taxon>
        <taxon>Phaeomoniellaceae</taxon>
        <taxon>Phaeomoniella</taxon>
    </lineage>
</organism>
<dbReference type="SUPFAM" id="SSF47323">
    <property type="entry name" value="Anticodon-binding domain of a subclass of class I aminoacyl-tRNA synthetases"/>
    <property type="match status" value="1"/>
</dbReference>
<evidence type="ECO:0000259" key="15">
    <source>
        <dbReference type="Pfam" id="PF01406"/>
    </source>
</evidence>
<evidence type="ECO:0000256" key="1">
    <source>
        <dbReference type="ARBA" id="ARBA00001947"/>
    </source>
</evidence>
<evidence type="ECO:0000313" key="17">
    <source>
        <dbReference type="EMBL" id="KKY24175.1"/>
    </source>
</evidence>
<evidence type="ECO:0000256" key="6">
    <source>
        <dbReference type="ARBA" id="ARBA00022598"/>
    </source>
</evidence>
<evidence type="ECO:0000256" key="13">
    <source>
        <dbReference type="ARBA" id="ARBA00031499"/>
    </source>
</evidence>
<dbReference type="EMBL" id="LCWF01000062">
    <property type="protein sequence ID" value="KKY24175.1"/>
    <property type="molecule type" value="Genomic_DNA"/>
</dbReference>
<dbReference type="InterPro" id="IPR014729">
    <property type="entry name" value="Rossmann-like_a/b/a_fold"/>
</dbReference>
<dbReference type="PANTHER" id="PTHR10890:SF3">
    <property type="entry name" value="CYSTEINE--TRNA LIGASE, CYTOPLASMIC"/>
    <property type="match status" value="1"/>
</dbReference>
<dbReference type="PANTHER" id="PTHR10890">
    <property type="entry name" value="CYSTEINYL-TRNA SYNTHETASE"/>
    <property type="match status" value="1"/>
</dbReference>
<keyword evidence="12 17" id="KW-0030">Aminoacyl-tRNA synthetase</keyword>
<dbReference type="InterPro" id="IPR015273">
    <property type="entry name" value="Cys-tRNA-synt_Ia_DALR"/>
</dbReference>
<keyword evidence="8" id="KW-0547">Nucleotide-binding</keyword>
<comment type="cofactor">
    <cofactor evidence="1">
        <name>Zn(2+)</name>
        <dbReference type="ChEBI" id="CHEBI:29105"/>
    </cofactor>
</comment>
<dbReference type="GO" id="GO:0046872">
    <property type="term" value="F:metal ion binding"/>
    <property type="evidence" value="ECO:0007669"/>
    <property type="project" value="UniProtKB-KW"/>
</dbReference>
<protein>
    <recommendedName>
        <fullName evidence="4">cysteine--tRNA ligase</fullName>
        <ecNumber evidence="4">6.1.1.16</ecNumber>
    </recommendedName>
    <alternativeName>
        <fullName evidence="13">Cysteinyl-tRNA synthetase</fullName>
    </alternativeName>
</protein>
<keyword evidence="7" id="KW-0479">Metal-binding</keyword>
<dbReference type="Pfam" id="PF01406">
    <property type="entry name" value="tRNA-synt_1e"/>
    <property type="match status" value="1"/>
</dbReference>
<dbReference type="Gene3D" id="3.40.50.620">
    <property type="entry name" value="HUPs"/>
    <property type="match status" value="2"/>
</dbReference>
<comment type="subcellular location">
    <subcellularLocation>
        <location evidence="2">Cytoplasm</location>
    </subcellularLocation>
</comment>
<evidence type="ECO:0000256" key="11">
    <source>
        <dbReference type="ARBA" id="ARBA00022917"/>
    </source>
</evidence>
<feature type="compositionally biased region" description="Basic and acidic residues" evidence="14">
    <location>
        <begin position="768"/>
        <end position="779"/>
    </location>
</feature>
<evidence type="ECO:0000256" key="5">
    <source>
        <dbReference type="ARBA" id="ARBA00022490"/>
    </source>
</evidence>
<keyword evidence="5" id="KW-0963">Cytoplasm</keyword>
<evidence type="ECO:0000256" key="9">
    <source>
        <dbReference type="ARBA" id="ARBA00022833"/>
    </source>
</evidence>
<dbReference type="GO" id="GO:0005524">
    <property type="term" value="F:ATP binding"/>
    <property type="evidence" value="ECO:0007669"/>
    <property type="project" value="UniProtKB-KW"/>
</dbReference>
<reference evidence="17 18" key="2">
    <citation type="submission" date="2015-05" db="EMBL/GenBank/DDBJ databases">
        <authorList>
            <person name="Morales-Cruz A."/>
            <person name="Amrine K.C."/>
            <person name="Cantu D."/>
        </authorList>
    </citation>
    <scope>NUCLEOTIDE SEQUENCE [LARGE SCALE GENOMIC DNA]</scope>
    <source>
        <strain evidence="17">UCRPC4</strain>
    </source>
</reference>
<keyword evidence="11" id="KW-0648">Protein biosynthesis</keyword>
<evidence type="ECO:0000256" key="3">
    <source>
        <dbReference type="ARBA" id="ARBA00005594"/>
    </source>
</evidence>
<gene>
    <name evidence="17" type="ORF">UCRPC4_g02541</name>
</gene>
<reference evidence="17 18" key="1">
    <citation type="submission" date="2015-05" db="EMBL/GenBank/DDBJ databases">
        <title>Distinctive expansion of gene families associated with plant cell wall degradation and secondary metabolism in the genomes of grapevine trunk pathogens.</title>
        <authorList>
            <person name="Lawrence D.P."/>
            <person name="Travadon R."/>
            <person name="Rolshausen P.E."/>
            <person name="Baumgartner K."/>
        </authorList>
    </citation>
    <scope>NUCLEOTIDE SEQUENCE [LARGE SCALE GENOMIC DNA]</scope>
    <source>
        <strain evidence="17">UCRPC4</strain>
    </source>
</reference>
<dbReference type="AlphaFoldDB" id="A0A0G2H636"/>
<dbReference type="PRINTS" id="PR00983">
    <property type="entry name" value="TRNASYNTHCYS"/>
</dbReference>
<feature type="region of interest" description="Disordered" evidence="14">
    <location>
        <begin position="714"/>
        <end position="807"/>
    </location>
</feature>
<dbReference type="InterPro" id="IPR024909">
    <property type="entry name" value="Cys-tRNA/MSH_ligase"/>
</dbReference>
<keyword evidence="6" id="KW-0436">Ligase</keyword>
<evidence type="ECO:0000313" key="18">
    <source>
        <dbReference type="Proteomes" id="UP000053317"/>
    </source>
</evidence>
<evidence type="ECO:0000256" key="14">
    <source>
        <dbReference type="SAM" id="MobiDB-lite"/>
    </source>
</evidence>
<dbReference type="NCBIfam" id="TIGR00435">
    <property type="entry name" value="cysS"/>
    <property type="match status" value="1"/>
</dbReference>
<dbReference type="InterPro" id="IPR032678">
    <property type="entry name" value="tRNA-synt_1_cat_dom"/>
</dbReference>
<dbReference type="GO" id="GO:0004817">
    <property type="term" value="F:cysteine-tRNA ligase activity"/>
    <property type="evidence" value="ECO:0007669"/>
    <property type="project" value="UniProtKB-EC"/>
</dbReference>
<evidence type="ECO:0000256" key="10">
    <source>
        <dbReference type="ARBA" id="ARBA00022840"/>
    </source>
</evidence>
<evidence type="ECO:0000256" key="4">
    <source>
        <dbReference type="ARBA" id="ARBA00012832"/>
    </source>
</evidence>
<keyword evidence="10" id="KW-0067">ATP-binding</keyword>
<name>A0A0G2H636_PHACM</name>
<dbReference type="HAMAP" id="MF_00041">
    <property type="entry name" value="Cys_tRNA_synth"/>
    <property type="match status" value="1"/>
</dbReference>
<keyword evidence="9" id="KW-0862">Zinc</keyword>
<sequence>MATQARQQPPWTQPKGATKHPRLKVYNSLTRSKVPFLTCDPKGESLTWYACGPTVYDDAHLGHARNYVSTDILRRILRDYFGFKVNFVMNITDVDDKIILRGRQQFLLERYRAQHQQVDEQVLQDVSEAYAAYVKKNLPLINEAGVPSPDEFREAAQKAYGMVLKGESLSGEGRPGDKEAKIKMHINTVTAATDVMAKTSSTADVFYPAVADLMAPHLDSKEGSSVSSQDHSIWNKLTKEFEDRFFRDVRELNVMDPDTITRVTEYGKQIADFVDRIVANNFGYATSDGSVYFDIDAFEKAGNPYARLEPWNKGDKELQADGEGALTQKTSQKRSDADFALWKASKPGEPSWSSPWGQGRPGWHIECSAMASAKLGRQMDIHSGGIDLAFPHHDNELAQSEAYWQDGQKEQWVNYFLHMGHLSIQGSKMSKSLKNFTTIRKALDRGDWTPRSLRIVFLLGGWKDGIEITDELVTAGSSWEDKLNNFFLKTKDIKPSPSESIDSTSDLGAALKLTEESIYEALCDSFNTPVAMAAISNLITKYNAAEKGPHSTADVVALALYITKMVNVFGLNGNAPATPETIGWTGMDIPEEAKQPVYALSTLRDSLREAARSKQSLTAEGVSTILSTSSPSISEADARNPYVSVLEDFKKSASQLVEKSDLNESVGLSKEILSLCDRVRDIDLWNLSIYLEDAPEPSQPALVRPVTKELLAAREEREERAREKQAAKEKREKEAREREEKGRLDPKEMFKLEGIRDDFSEWDTEGMPTKDKDGKELPKSRVKKLKKDWDRQKKAHETWLASNQGKS</sequence>
<dbReference type="Gene3D" id="1.20.120.1910">
    <property type="entry name" value="Cysteine-tRNA ligase, C-terminal anti-codon recognition domain"/>
    <property type="match status" value="1"/>
</dbReference>
<feature type="domain" description="Cysteinyl-tRNA synthetase class Ia DALR" evidence="16">
    <location>
        <begin position="519"/>
        <end position="571"/>
    </location>
</feature>
<dbReference type="SUPFAM" id="SSF52374">
    <property type="entry name" value="Nucleotidylyl transferase"/>
    <property type="match status" value="1"/>
</dbReference>
<dbReference type="FunFam" id="3.40.50.620:FF:000186">
    <property type="entry name" value="Putative Cysteinyl-tRNA synthetase"/>
    <property type="match status" value="1"/>
</dbReference>
<evidence type="ECO:0000256" key="8">
    <source>
        <dbReference type="ARBA" id="ARBA00022741"/>
    </source>
</evidence>
<dbReference type="Proteomes" id="UP000053317">
    <property type="component" value="Unassembled WGS sequence"/>
</dbReference>
<accession>A0A0G2H636</accession>
<dbReference type="GO" id="GO:0006423">
    <property type="term" value="P:cysteinyl-tRNA aminoacylation"/>
    <property type="evidence" value="ECO:0007669"/>
    <property type="project" value="InterPro"/>
</dbReference>
<evidence type="ECO:0000256" key="2">
    <source>
        <dbReference type="ARBA" id="ARBA00004496"/>
    </source>
</evidence>
<dbReference type="InterPro" id="IPR015803">
    <property type="entry name" value="Cys-tRNA-ligase"/>
</dbReference>
<evidence type="ECO:0000259" key="16">
    <source>
        <dbReference type="Pfam" id="PF09190"/>
    </source>
</evidence>
<feature type="compositionally biased region" description="Basic and acidic residues" evidence="14">
    <location>
        <begin position="787"/>
        <end position="797"/>
    </location>
</feature>
<comment type="caution">
    <text evidence="17">The sequence shown here is derived from an EMBL/GenBank/DDBJ whole genome shotgun (WGS) entry which is preliminary data.</text>
</comment>
<dbReference type="OrthoDB" id="438179at2759"/>
<evidence type="ECO:0000256" key="12">
    <source>
        <dbReference type="ARBA" id="ARBA00023146"/>
    </source>
</evidence>
<comment type="similarity">
    <text evidence="3">Belongs to the class-I aminoacyl-tRNA synthetase family.</text>
</comment>
<dbReference type="EC" id="6.1.1.16" evidence="4"/>
<keyword evidence="18" id="KW-1185">Reference proteome</keyword>
<feature type="compositionally biased region" description="Basic and acidic residues" evidence="14">
    <location>
        <begin position="714"/>
        <end position="759"/>
    </location>
</feature>
<dbReference type="Pfam" id="PF09190">
    <property type="entry name" value="DALR_2"/>
    <property type="match status" value="1"/>
</dbReference>
<feature type="domain" description="tRNA synthetases class I catalytic" evidence="15">
    <location>
        <begin position="44"/>
        <end position="474"/>
    </location>
</feature>